<accession>A0A9R0T9T5</accession>
<dbReference type="OMA" id="TTIFPWH"/>
<sequence>MQVRDTLHLEVNLSWSAYCDVNMPLEGLQECLPRLIPTLVSNMVYTEDDESLVDAEDLKYRNQQKSPFWLTTIFPWHMSDVRPLICAFDLLDRILVARDSALS</sequence>
<evidence type="ECO:0000313" key="1">
    <source>
        <dbReference type="EMBL" id="VAI09781.1"/>
    </source>
</evidence>
<dbReference type="AlphaFoldDB" id="A0A9R0T9T5"/>
<protein>
    <submittedName>
        <fullName evidence="1">Uncharacterized protein</fullName>
    </submittedName>
</protein>
<dbReference type="EMBL" id="LT934118">
    <property type="protein sequence ID" value="VAI09781.1"/>
    <property type="molecule type" value="Genomic_DNA"/>
</dbReference>
<dbReference type="Proteomes" id="UP000324705">
    <property type="component" value="Chromosome 4B"/>
</dbReference>
<reference evidence="1 2" key="1">
    <citation type="submission" date="2017-09" db="EMBL/GenBank/DDBJ databases">
        <authorList>
            <consortium name="International Durum Wheat Genome Sequencing Consortium (IDWGSC)"/>
            <person name="Milanesi L."/>
        </authorList>
    </citation>
    <scope>NUCLEOTIDE SEQUENCE [LARGE SCALE GENOMIC DNA]</scope>
    <source>
        <strain evidence="2">cv. Svevo</strain>
    </source>
</reference>
<evidence type="ECO:0000313" key="2">
    <source>
        <dbReference type="Proteomes" id="UP000324705"/>
    </source>
</evidence>
<name>A0A9R0T9T5_TRITD</name>
<proteinExistence type="predicted"/>
<dbReference type="Gramene" id="TRITD4Bv1G177180.1">
    <property type="protein sequence ID" value="TRITD4Bv1G177180.1"/>
    <property type="gene ID" value="TRITD4Bv1G177180"/>
</dbReference>
<keyword evidence="2" id="KW-1185">Reference proteome</keyword>
<gene>
    <name evidence="1" type="ORF">TRITD_4Bv1G177180</name>
</gene>
<dbReference type="Gene3D" id="1.25.10.10">
    <property type="entry name" value="Leucine-rich Repeat Variant"/>
    <property type="match status" value="1"/>
</dbReference>
<organism evidence="1 2">
    <name type="scientific">Triticum turgidum subsp. durum</name>
    <name type="common">Durum wheat</name>
    <name type="synonym">Triticum durum</name>
    <dbReference type="NCBI Taxonomy" id="4567"/>
    <lineage>
        <taxon>Eukaryota</taxon>
        <taxon>Viridiplantae</taxon>
        <taxon>Streptophyta</taxon>
        <taxon>Embryophyta</taxon>
        <taxon>Tracheophyta</taxon>
        <taxon>Spermatophyta</taxon>
        <taxon>Magnoliopsida</taxon>
        <taxon>Liliopsida</taxon>
        <taxon>Poales</taxon>
        <taxon>Poaceae</taxon>
        <taxon>BOP clade</taxon>
        <taxon>Pooideae</taxon>
        <taxon>Triticodae</taxon>
        <taxon>Triticeae</taxon>
        <taxon>Triticinae</taxon>
        <taxon>Triticum</taxon>
    </lineage>
</organism>
<dbReference type="InterPro" id="IPR011989">
    <property type="entry name" value="ARM-like"/>
</dbReference>